<dbReference type="HOGENOM" id="CLU_005533_12_0_5"/>
<dbReference type="SUPFAM" id="SSF53335">
    <property type="entry name" value="S-adenosyl-L-methionine-dependent methyltransferases"/>
    <property type="match status" value="1"/>
</dbReference>
<evidence type="ECO:0000256" key="2">
    <source>
        <dbReference type="ARBA" id="ARBA00022679"/>
    </source>
</evidence>
<dbReference type="InterPro" id="IPR001077">
    <property type="entry name" value="COMT_C"/>
</dbReference>
<evidence type="ECO:0000313" key="8">
    <source>
        <dbReference type="Proteomes" id="UP000001929"/>
    </source>
</evidence>
<dbReference type="PANTHER" id="PTHR43712:SF2">
    <property type="entry name" value="O-METHYLTRANSFERASE CICE"/>
    <property type="match status" value="1"/>
</dbReference>
<dbReference type="GO" id="GO:0046983">
    <property type="term" value="F:protein dimerization activity"/>
    <property type="evidence" value="ECO:0007669"/>
    <property type="project" value="InterPro"/>
</dbReference>
<dbReference type="InterPro" id="IPR036390">
    <property type="entry name" value="WH_DNA-bd_sf"/>
</dbReference>
<name>Q2RQ18_RHORT</name>
<dbReference type="InterPro" id="IPR029063">
    <property type="entry name" value="SAM-dependent_MTases_sf"/>
</dbReference>
<evidence type="ECO:0000256" key="3">
    <source>
        <dbReference type="ARBA" id="ARBA00022691"/>
    </source>
</evidence>
<dbReference type="RefSeq" id="WP_011390730.1">
    <property type="nucleotide sequence ID" value="NC_007643.1"/>
</dbReference>
<dbReference type="PANTHER" id="PTHR43712">
    <property type="entry name" value="PUTATIVE (AFU_ORTHOLOGUE AFUA_4G14580)-RELATED"/>
    <property type="match status" value="1"/>
</dbReference>
<dbReference type="STRING" id="269796.Rru_A2982"/>
<dbReference type="Pfam" id="PF00891">
    <property type="entry name" value="Methyltransf_2"/>
    <property type="match status" value="1"/>
</dbReference>
<dbReference type="PhylomeDB" id="Q2RQ18"/>
<dbReference type="InterPro" id="IPR016461">
    <property type="entry name" value="COMT-like"/>
</dbReference>
<dbReference type="GO" id="GO:0008171">
    <property type="term" value="F:O-methyltransferase activity"/>
    <property type="evidence" value="ECO:0007669"/>
    <property type="project" value="InterPro"/>
</dbReference>
<protein>
    <submittedName>
        <fullName evidence="7">Hydroxyneurosporene-O-methyltransferase</fullName>
        <ecNumber evidence="7">2.1.1.-</ecNumber>
    </submittedName>
</protein>
<organism evidence="7 8">
    <name type="scientific">Rhodospirillum rubrum (strain ATCC 11170 / ATH 1.1.1 / DSM 467 / LMG 4362 / NCIMB 8255 / S1)</name>
    <dbReference type="NCBI Taxonomy" id="269796"/>
    <lineage>
        <taxon>Bacteria</taxon>
        <taxon>Pseudomonadati</taxon>
        <taxon>Pseudomonadota</taxon>
        <taxon>Alphaproteobacteria</taxon>
        <taxon>Rhodospirillales</taxon>
        <taxon>Rhodospirillaceae</taxon>
        <taxon>Rhodospirillum</taxon>
    </lineage>
</organism>
<accession>Q2RQ18</accession>
<dbReference type="GO" id="GO:0032259">
    <property type="term" value="P:methylation"/>
    <property type="evidence" value="ECO:0007669"/>
    <property type="project" value="UniProtKB-KW"/>
</dbReference>
<evidence type="ECO:0000259" key="6">
    <source>
        <dbReference type="Pfam" id="PF08100"/>
    </source>
</evidence>
<dbReference type="SUPFAM" id="SSF46785">
    <property type="entry name" value="Winged helix' DNA-binding domain"/>
    <property type="match status" value="1"/>
</dbReference>
<dbReference type="PROSITE" id="PS51683">
    <property type="entry name" value="SAM_OMT_II"/>
    <property type="match status" value="1"/>
</dbReference>
<dbReference type="eggNOG" id="COG2226">
    <property type="taxonomic scope" value="Bacteria"/>
</dbReference>
<dbReference type="PATRIC" id="fig|269796.9.peg.3091"/>
<evidence type="ECO:0000256" key="1">
    <source>
        <dbReference type="ARBA" id="ARBA00022603"/>
    </source>
</evidence>
<reference evidence="7 8" key="1">
    <citation type="journal article" date="2011" name="Stand. Genomic Sci.">
        <title>Complete genome sequence of Rhodospirillum rubrum type strain (S1).</title>
        <authorList>
            <person name="Munk A.C."/>
            <person name="Copeland A."/>
            <person name="Lucas S."/>
            <person name="Lapidus A."/>
            <person name="Del Rio T.G."/>
            <person name="Barry K."/>
            <person name="Detter J.C."/>
            <person name="Hammon N."/>
            <person name="Israni S."/>
            <person name="Pitluck S."/>
            <person name="Brettin T."/>
            <person name="Bruce D."/>
            <person name="Han C."/>
            <person name="Tapia R."/>
            <person name="Gilna P."/>
            <person name="Schmutz J."/>
            <person name="Larimer F."/>
            <person name="Land M."/>
            <person name="Kyrpides N.C."/>
            <person name="Mavromatis K."/>
            <person name="Richardson P."/>
            <person name="Rohde M."/>
            <person name="Goker M."/>
            <person name="Klenk H.P."/>
            <person name="Zhang Y."/>
            <person name="Roberts G.P."/>
            <person name="Reslewic S."/>
            <person name="Schwartz D.C."/>
        </authorList>
    </citation>
    <scope>NUCLEOTIDE SEQUENCE [LARGE SCALE GENOMIC DNA]</scope>
    <source>
        <strain evidence="8">ATCC 11170 / ATH 1.1.1 / DSM 467 / LMG 4362 / NCIMB 8255 / S1</strain>
    </source>
</reference>
<dbReference type="EMBL" id="CP000230">
    <property type="protein sequence ID" value="ABC23777.1"/>
    <property type="molecule type" value="Genomic_DNA"/>
</dbReference>
<dbReference type="EnsemblBacteria" id="ABC23777">
    <property type="protein sequence ID" value="ABC23777"/>
    <property type="gene ID" value="Rru_A2982"/>
</dbReference>
<dbReference type="Pfam" id="PF08100">
    <property type="entry name" value="Dimerisation"/>
    <property type="match status" value="1"/>
</dbReference>
<keyword evidence="1 7" id="KW-0489">Methyltransferase</keyword>
<keyword evidence="3" id="KW-0949">S-adenosyl-L-methionine</keyword>
<dbReference type="Proteomes" id="UP000001929">
    <property type="component" value="Chromosome"/>
</dbReference>
<dbReference type="EC" id="2.1.1.-" evidence="7"/>
<dbReference type="InterPro" id="IPR036388">
    <property type="entry name" value="WH-like_DNA-bd_sf"/>
</dbReference>
<dbReference type="Gene3D" id="1.10.10.10">
    <property type="entry name" value="Winged helix-like DNA-binding domain superfamily/Winged helix DNA-binding domain"/>
    <property type="match status" value="1"/>
</dbReference>
<evidence type="ECO:0000313" key="7">
    <source>
        <dbReference type="EMBL" id="ABC23777.1"/>
    </source>
</evidence>
<evidence type="ECO:0000256" key="4">
    <source>
        <dbReference type="PIRSR" id="PIRSR005739-1"/>
    </source>
</evidence>
<feature type="domain" description="O-methyltransferase C-terminal" evidence="5">
    <location>
        <begin position="179"/>
        <end position="355"/>
    </location>
</feature>
<dbReference type="Gene3D" id="3.40.50.150">
    <property type="entry name" value="Vaccinia Virus protein VP39"/>
    <property type="match status" value="1"/>
</dbReference>
<sequence>MKTLSSHAVSDALTGWRDRLLTNDRFQYWAMRLPGLRTIARRRARSLFDLCAGFVYSQVLDACVRLDLLPVLAEGPQTATVVAERIALPVEGARRLLEAAVSLDLVERRRGGRFGLGALGAAMLGNPAVLAMVRHHGLFYQDMRDPVALLRGEAGETALSRYWAYARSQAPDELAEPAVSDYSALMSASQALVADEILDAVPLGNARCLMDIGGGEGGFMAAVLGRYPKIRGIVFDLQSVADRAADRLDAAGFEPRVRVAGGDFRVDPLPTESDVMTLVRVVHDHDDDTVRALLAAAHRALPDSGLLIVAEPMADTPGAEPMGAAYFGFYLLAMGSGRPRSRATLTEMLREAGFADVRMAKTRNPLLTQVLVARKAAPASLAAVGAKVPQAAGDCK</sequence>
<evidence type="ECO:0000259" key="5">
    <source>
        <dbReference type="Pfam" id="PF00891"/>
    </source>
</evidence>
<keyword evidence="2 7" id="KW-0808">Transferase</keyword>
<proteinExistence type="predicted"/>
<dbReference type="KEGG" id="rru:Rru_A2982"/>
<feature type="domain" description="O-methyltransferase dimerisation" evidence="6">
    <location>
        <begin position="49"/>
        <end position="124"/>
    </location>
</feature>
<feature type="active site" description="Proton acceptor" evidence="4">
    <location>
        <position position="283"/>
    </location>
</feature>
<gene>
    <name evidence="7" type="ordered locus">Rru_A2982</name>
</gene>
<keyword evidence="8" id="KW-1185">Reference proteome</keyword>
<dbReference type="AlphaFoldDB" id="Q2RQ18"/>
<dbReference type="InterPro" id="IPR012967">
    <property type="entry name" value="COMT_dimerisation"/>
</dbReference>